<dbReference type="Proteomes" id="UP001153269">
    <property type="component" value="Unassembled WGS sequence"/>
</dbReference>
<proteinExistence type="predicted"/>
<organism evidence="1 2">
    <name type="scientific">Pleuronectes platessa</name>
    <name type="common">European plaice</name>
    <dbReference type="NCBI Taxonomy" id="8262"/>
    <lineage>
        <taxon>Eukaryota</taxon>
        <taxon>Metazoa</taxon>
        <taxon>Chordata</taxon>
        <taxon>Craniata</taxon>
        <taxon>Vertebrata</taxon>
        <taxon>Euteleostomi</taxon>
        <taxon>Actinopterygii</taxon>
        <taxon>Neopterygii</taxon>
        <taxon>Teleostei</taxon>
        <taxon>Neoteleostei</taxon>
        <taxon>Acanthomorphata</taxon>
        <taxon>Carangaria</taxon>
        <taxon>Pleuronectiformes</taxon>
        <taxon>Pleuronectoidei</taxon>
        <taxon>Pleuronectidae</taxon>
        <taxon>Pleuronectes</taxon>
    </lineage>
</organism>
<accession>A0A9N7YJT5</accession>
<dbReference type="EMBL" id="CADEAL010001034">
    <property type="protein sequence ID" value="CAB1428238.1"/>
    <property type="molecule type" value="Genomic_DNA"/>
</dbReference>
<evidence type="ECO:0000313" key="1">
    <source>
        <dbReference type="EMBL" id="CAB1428238.1"/>
    </source>
</evidence>
<dbReference type="AlphaFoldDB" id="A0A9N7YJT5"/>
<evidence type="ECO:0000313" key="2">
    <source>
        <dbReference type="Proteomes" id="UP001153269"/>
    </source>
</evidence>
<keyword evidence="2" id="KW-1185">Reference proteome</keyword>
<comment type="caution">
    <text evidence="1">The sequence shown here is derived from an EMBL/GenBank/DDBJ whole genome shotgun (WGS) entry which is preliminary data.</text>
</comment>
<name>A0A9N7YJT5_PLEPL</name>
<protein>
    <submittedName>
        <fullName evidence="1">Uncharacterized protein</fullName>
    </submittedName>
</protein>
<sequence>MSEATVTSITCSIPGVVVSLSRQSADSQLTSTRSEAFFCTITPPCGTFTDSADSWKLLELRGPEVKIIEQLRRQGHRTLNIKKVVFSLYKTISRETENQSSV</sequence>
<gene>
    <name evidence="1" type="ORF">PLEPLA_LOCUS16204</name>
</gene>
<reference evidence="1" key="1">
    <citation type="submission" date="2020-03" db="EMBL/GenBank/DDBJ databases">
        <authorList>
            <person name="Weist P."/>
        </authorList>
    </citation>
    <scope>NUCLEOTIDE SEQUENCE</scope>
</reference>